<reference evidence="1" key="1">
    <citation type="journal article" date="2020" name="Nature">
        <title>Giant virus diversity and host interactions through global metagenomics.</title>
        <authorList>
            <person name="Schulz F."/>
            <person name="Roux S."/>
            <person name="Paez-Espino D."/>
            <person name="Jungbluth S."/>
            <person name="Walsh D.A."/>
            <person name="Denef V.J."/>
            <person name="McMahon K.D."/>
            <person name="Konstantinidis K.T."/>
            <person name="Eloe-Fadrosh E.A."/>
            <person name="Kyrpides N.C."/>
            <person name="Woyke T."/>
        </authorList>
    </citation>
    <scope>NUCLEOTIDE SEQUENCE</scope>
    <source>
        <strain evidence="1">GVMAG-S-3300013286-35</strain>
    </source>
</reference>
<dbReference type="EMBL" id="MN741003">
    <property type="protein sequence ID" value="QHU22243.1"/>
    <property type="molecule type" value="Genomic_DNA"/>
</dbReference>
<proteinExistence type="predicted"/>
<dbReference type="AlphaFoldDB" id="A0A6C0KYA8"/>
<sequence length="321" mass="35879">MLSIHFYDIDDVCRALLMALRHGRAKEAVFWARELVLSHEEDSLGKTMIKAWLLLLGAPCIHWLDAWAVVKGDVGGCQRLVLVAEFSRLVSSVAGRAPYQCFVLAARGFAPVTDLEKVGLALGQSDAFRLYWHLGPMKPALLVDGLCDFVDSPELFDSIKVAIKTCLAPTTMLLAAAAVQLLCMPEYPDTLALTCEADVASWLSEWEPMIGRRAGRLYELESTMPESELLCSALELMKKGCAYWQGVLVLVQDDSSHENLVDLHFPDDIPDEWSRSERGKSHPVHVVGASREDKMKNIWSFTPALMKPWSTKFKQYLLQLV</sequence>
<accession>A0A6C0KYA8</accession>
<protein>
    <submittedName>
        <fullName evidence="1">Uncharacterized protein</fullName>
    </submittedName>
</protein>
<organism evidence="1">
    <name type="scientific">viral metagenome</name>
    <dbReference type="NCBI Taxonomy" id="1070528"/>
    <lineage>
        <taxon>unclassified sequences</taxon>
        <taxon>metagenomes</taxon>
        <taxon>organismal metagenomes</taxon>
    </lineage>
</organism>
<name>A0A6C0KYA8_9ZZZZ</name>
<evidence type="ECO:0000313" key="1">
    <source>
        <dbReference type="EMBL" id="QHU22243.1"/>
    </source>
</evidence>